<dbReference type="Pfam" id="PF00733">
    <property type="entry name" value="Asn_synthase"/>
    <property type="match status" value="1"/>
</dbReference>
<reference evidence="12 13" key="1">
    <citation type="journal article" date="2020" name="Microorganisms">
        <title>Osmotic Adaptation and Compatible Solute Biosynthesis of Phototrophic Bacteria as Revealed from Genome Analyses.</title>
        <authorList>
            <person name="Imhoff J.F."/>
            <person name="Rahn T."/>
            <person name="Kunzel S."/>
            <person name="Keller A."/>
            <person name="Neulinger S.C."/>
        </authorList>
    </citation>
    <scope>NUCLEOTIDE SEQUENCE [LARGE SCALE GENOMIC DNA]</scope>
    <source>
        <strain evidence="12 13">DSM 21303</strain>
    </source>
</reference>
<dbReference type="EMBL" id="NRSD01000002">
    <property type="protein sequence ID" value="MBK1643616.1"/>
    <property type="molecule type" value="Genomic_DNA"/>
</dbReference>
<dbReference type="EC" id="6.3.5.4" evidence="3"/>
<dbReference type="InterPro" id="IPR029055">
    <property type="entry name" value="Ntn_hydrolases_N"/>
</dbReference>
<evidence type="ECO:0000256" key="8">
    <source>
        <dbReference type="PIRSR" id="PIRSR001589-1"/>
    </source>
</evidence>
<dbReference type="Gene3D" id="3.60.20.10">
    <property type="entry name" value="Glutamine Phosphoribosylpyrophosphate, subunit 1, domain 1"/>
    <property type="match status" value="1"/>
</dbReference>
<protein>
    <recommendedName>
        <fullName evidence="3">asparagine synthase (glutamine-hydrolyzing)</fullName>
        <ecNumber evidence="3">6.3.5.4</ecNumber>
    </recommendedName>
</protein>
<dbReference type="SUPFAM" id="SSF56235">
    <property type="entry name" value="N-terminal nucleophile aminohydrolases (Ntn hydrolases)"/>
    <property type="match status" value="1"/>
</dbReference>
<dbReference type="RefSeq" id="WP_200386427.1">
    <property type="nucleotide sequence ID" value="NZ_NRSD01000002.1"/>
</dbReference>
<evidence type="ECO:0000256" key="4">
    <source>
        <dbReference type="ARBA" id="ARBA00022741"/>
    </source>
</evidence>
<organism evidence="12 13">
    <name type="scientific">Thiocapsa imhoffii</name>
    <dbReference type="NCBI Taxonomy" id="382777"/>
    <lineage>
        <taxon>Bacteria</taxon>
        <taxon>Pseudomonadati</taxon>
        <taxon>Pseudomonadota</taxon>
        <taxon>Gammaproteobacteria</taxon>
        <taxon>Chromatiales</taxon>
        <taxon>Chromatiaceae</taxon>
        <taxon>Thiocapsa</taxon>
    </lineage>
</organism>
<evidence type="ECO:0000313" key="13">
    <source>
        <dbReference type="Proteomes" id="UP001138802"/>
    </source>
</evidence>
<comment type="caution">
    <text evidence="12">The sequence shown here is derived from an EMBL/GenBank/DDBJ whole genome shotgun (WGS) entry which is preliminary data.</text>
</comment>
<name>A0A9X0WFI9_9GAMM</name>
<keyword evidence="5 9" id="KW-0067">ATP-binding</keyword>
<dbReference type="GO" id="GO:0005829">
    <property type="term" value="C:cytosol"/>
    <property type="evidence" value="ECO:0007669"/>
    <property type="project" value="TreeGrafter"/>
</dbReference>
<feature type="domain" description="Glutamine amidotransferase type-2" evidence="11">
    <location>
        <begin position="2"/>
        <end position="213"/>
    </location>
</feature>
<keyword evidence="8" id="KW-0028">Amino-acid biosynthesis</keyword>
<evidence type="ECO:0000256" key="10">
    <source>
        <dbReference type="PIRSR" id="PIRSR001589-3"/>
    </source>
</evidence>
<evidence type="ECO:0000256" key="1">
    <source>
        <dbReference type="ARBA" id="ARBA00005187"/>
    </source>
</evidence>
<evidence type="ECO:0000256" key="5">
    <source>
        <dbReference type="ARBA" id="ARBA00022840"/>
    </source>
</evidence>
<dbReference type="InterPro" id="IPR033738">
    <property type="entry name" value="AsnB_N"/>
</dbReference>
<feature type="active site" description="For GATase activity" evidence="8">
    <location>
        <position position="2"/>
    </location>
</feature>
<feature type="binding site" evidence="9">
    <location>
        <position position="294"/>
    </location>
    <ligand>
        <name>ATP</name>
        <dbReference type="ChEBI" id="CHEBI:30616"/>
    </ligand>
</feature>
<evidence type="ECO:0000256" key="7">
    <source>
        <dbReference type="ARBA" id="ARBA00048741"/>
    </source>
</evidence>
<dbReference type="PANTHER" id="PTHR43284">
    <property type="entry name" value="ASPARAGINE SYNTHETASE (GLUTAMINE-HYDROLYZING)"/>
    <property type="match status" value="1"/>
</dbReference>
<accession>A0A9X0WFI9</accession>
<keyword evidence="4 9" id="KW-0547">Nucleotide-binding</keyword>
<evidence type="ECO:0000256" key="6">
    <source>
        <dbReference type="ARBA" id="ARBA00022962"/>
    </source>
</evidence>
<dbReference type="PIRSF" id="PIRSF001589">
    <property type="entry name" value="Asn_synthetase_glu-h"/>
    <property type="match status" value="1"/>
</dbReference>
<dbReference type="InterPro" id="IPR051786">
    <property type="entry name" value="ASN_synthetase/amidase"/>
</dbReference>
<dbReference type="AlphaFoldDB" id="A0A9X0WFI9"/>
<keyword evidence="6 8" id="KW-0315">Glutamine amidotransferase</keyword>
<evidence type="ECO:0000256" key="2">
    <source>
        <dbReference type="ARBA" id="ARBA00005752"/>
    </source>
</evidence>
<evidence type="ECO:0000313" key="12">
    <source>
        <dbReference type="EMBL" id="MBK1643616.1"/>
    </source>
</evidence>
<evidence type="ECO:0000256" key="9">
    <source>
        <dbReference type="PIRSR" id="PIRSR001589-2"/>
    </source>
</evidence>
<dbReference type="CDD" id="cd00712">
    <property type="entry name" value="AsnB"/>
    <property type="match status" value="1"/>
</dbReference>
<gene>
    <name evidence="12" type="primary">asnB</name>
    <name evidence="12" type="ORF">CKO25_02870</name>
</gene>
<dbReference type="Proteomes" id="UP001138802">
    <property type="component" value="Unassembled WGS sequence"/>
</dbReference>
<dbReference type="SUPFAM" id="SSF52402">
    <property type="entry name" value="Adenine nucleotide alpha hydrolases-like"/>
    <property type="match status" value="1"/>
</dbReference>
<comment type="catalytic activity">
    <reaction evidence="7">
        <text>L-aspartate + L-glutamine + ATP + H2O = L-asparagine + L-glutamate + AMP + diphosphate + H(+)</text>
        <dbReference type="Rhea" id="RHEA:12228"/>
        <dbReference type="ChEBI" id="CHEBI:15377"/>
        <dbReference type="ChEBI" id="CHEBI:15378"/>
        <dbReference type="ChEBI" id="CHEBI:29985"/>
        <dbReference type="ChEBI" id="CHEBI:29991"/>
        <dbReference type="ChEBI" id="CHEBI:30616"/>
        <dbReference type="ChEBI" id="CHEBI:33019"/>
        <dbReference type="ChEBI" id="CHEBI:58048"/>
        <dbReference type="ChEBI" id="CHEBI:58359"/>
        <dbReference type="ChEBI" id="CHEBI:456215"/>
        <dbReference type="EC" id="6.3.5.4"/>
    </reaction>
</comment>
<dbReference type="GO" id="GO:0005524">
    <property type="term" value="F:ATP binding"/>
    <property type="evidence" value="ECO:0007669"/>
    <property type="project" value="UniProtKB-KW"/>
</dbReference>
<feature type="site" description="Important for beta-aspartyl-AMP intermediate formation" evidence="10">
    <location>
        <position position="370"/>
    </location>
</feature>
<evidence type="ECO:0000256" key="3">
    <source>
        <dbReference type="ARBA" id="ARBA00012737"/>
    </source>
</evidence>
<dbReference type="CDD" id="cd01991">
    <property type="entry name" value="Asn_synthase_B_C"/>
    <property type="match status" value="1"/>
</dbReference>
<dbReference type="InterPro" id="IPR006426">
    <property type="entry name" value="Asn_synth_AEB"/>
</dbReference>
<dbReference type="InterPro" id="IPR014729">
    <property type="entry name" value="Rossmann-like_a/b/a_fold"/>
</dbReference>
<dbReference type="PANTHER" id="PTHR43284:SF1">
    <property type="entry name" value="ASPARAGINE SYNTHETASE"/>
    <property type="match status" value="1"/>
</dbReference>
<dbReference type="PROSITE" id="PS51278">
    <property type="entry name" value="GATASE_TYPE_2"/>
    <property type="match status" value="1"/>
</dbReference>
<dbReference type="Gene3D" id="3.40.50.620">
    <property type="entry name" value="HUPs"/>
    <property type="match status" value="2"/>
</dbReference>
<evidence type="ECO:0000259" key="11">
    <source>
        <dbReference type="PROSITE" id="PS51278"/>
    </source>
</evidence>
<comment type="similarity">
    <text evidence="2">Belongs to the asparagine synthetase family.</text>
</comment>
<dbReference type="GO" id="GO:0006529">
    <property type="term" value="P:asparagine biosynthetic process"/>
    <property type="evidence" value="ECO:0007669"/>
    <property type="project" value="UniProtKB-KW"/>
</dbReference>
<feature type="binding site" evidence="9">
    <location>
        <position position="100"/>
    </location>
    <ligand>
        <name>L-glutamine</name>
        <dbReference type="ChEBI" id="CHEBI:58359"/>
    </ligand>
</feature>
<dbReference type="InterPro" id="IPR001962">
    <property type="entry name" value="Asn_synthase"/>
</dbReference>
<sequence>MCGVVGQVVVSGSTRVEESEIRQMLAMIRHRGPDEFGIYLDQQVGLGNARLSIIDLTGGQQPISNADDSLWILYNGEVFNFLELRSELTQRGHRFKTHSDTEVILHLFEEFGPACLERLNGQFAIAIWDRRRKALFLARDRLGVRPLFYTLVDGLLVFASEVKAILAVPRVTARIRPSALMQLFTFWSVQPPHTIFEGIQELPPGCFLMAESGTVTVQRYWELDFPVAASASRASHAAEAEALDQLRQGLTDAVALRLRADVPVGAYLSGGLDSSIIAALIRQRAGQRLTTFSITFDDPDFDESAYQLLMARHLGTDHQVVRATHADIGRVFPDVIWHTETPVLRTAPAPMFLLSKLVRDNGFKVVLTGEGADEFLAGYDLFREAKVRRFWARQPDSLMRPLLLKRLYRFVSQWDDGAFAFQKAFFKRGLTETDAPDYSHRIRWQTTRRAFRFLNPDALAPDRMGTVPLDLGCISYPAGFTDWSPLAQAQYLEIKTFLSPYLLSSQGDRMGMAHSVEGRFPFLDHRLVELCNRLPDQLKLRGMTEKYLLKTLGQTLLPSEVFTRLKRPFRAPIQKSFFGETSPDYVRDLLSPQAIAAAGLFQPKAVQLLVDKVAAGARLGETDEMALVGMLSTQLLHQRFIQDFQMPPPLSSHDRVKIHRADRP</sequence>
<dbReference type="GO" id="GO:0004066">
    <property type="term" value="F:asparagine synthase (glutamine-hydrolyzing) activity"/>
    <property type="evidence" value="ECO:0007669"/>
    <property type="project" value="UniProtKB-EC"/>
</dbReference>
<keyword evidence="8" id="KW-0061">Asparagine biosynthesis</keyword>
<dbReference type="Pfam" id="PF13537">
    <property type="entry name" value="GATase_7"/>
    <property type="match status" value="1"/>
</dbReference>
<comment type="pathway">
    <text evidence="1">Amino-acid biosynthesis; L-asparagine biosynthesis; L-asparagine from L-aspartate (L-Gln route): step 1/1.</text>
</comment>
<proteinExistence type="inferred from homology"/>
<dbReference type="InterPro" id="IPR017932">
    <property type="entry name" value="GATase_2_dom"/>
</dbReference>
<keyword evidence="13" id="KW-1185">Reference proteome</keyword>
<dbReference type="NCBIfam" id="TIGR01536">
    <property type="entry name" value="asn_synth_AEB"/>
    <property type="match status" value="1"/>
</dbReference>